<proteinExistence type="predicted"/>
<evidence type="ECO:0000313" key="2">
    <source>
        <dbReference type="Proteomes" id="UP001202328"/>
    </source>
</evidence>
<organism evidence="1 2">
    <name type="scientific">Papaver atlanticum</name>
    <dbReference type="NCBI Taxonomy" id="357466"/>
    <lineage>
        <taxon>Eukaryota</taxon>
        <taxon>Viridiplantae</taxon>
        <taxon>Streptophyta</taxon>
        <taxon>Embryophyta</taxon>
        <taxon>Tracheophyta</taxon>
        <taxon>Spermatophyta</taxon>
        <taxon>Magnoliopsida</taxon>
        <taxon>Ranunculales</taxon>
        <taxon>Papaveraceae</taxon>
        <taxon>Papaveroideae</taxon>
        <taxon>Papaver</taxon>
    </lineage>
</organism>
<sequence length="121" mass="13695">IPKLQRRSAAIELKNASSHIKALKLKWVAICFVLLLVAMHGELDYVESMISEIKLLPLGRTIRDLCQCFLTASNYTSCVGSNWLEFCISNSAWLRSTLVELHLRGYKDVDHEGPVSNKLTY</sequence>
<comment type="caution">
    <text evidence="1">The sequence shown here is derived from an EMBL/GenBank/DDBJ whole genome shotgun (WGS) entry which is preliminary data.</text>
</comment>
<name>A0AAD4T818_9MAGN</name>
<evidence type="ECO:0000313" key="1">
    <source>
        <dbReference type="EMBL" id="KAI3946317.1"/>
    </source>
</evidence>
<keyword evidence="2" id="KW-1185">Reference proteome</keyword>
<reference evidence="1" key="1">
    <citation type="submission" date="2022-04" db="EMBL/GenBank/DDBJ databases">
        <title>A functionally conserved STORR gene fusion in Papaver species that diverged 16.8 million years ago.</title>
        <authorList>
            <person name="Catania T."/>
        </authorList>
    </citation>
    <scope>NUCLEOTIDE SEQUENCE</scope>
    <source>
        <strain evidence="1">S-188037</strain>
    </source>
</reference>
<protein>
    <submittedName>
        <fullName evidence="1">Uncharacterized protein</fullName>
    </submittedName>
</protein>
<dbReference type="Proteomes" id="UP001202328">
    <property type="component" value="Unassembled WGS sequence"/>
</dbReference>
<gene>
    <name evidence="1" type="ORF">MKW98_010441</name>
</gene>
<dbReference type="AlphaFoldDB" id="A0AAD4T818"/>
<accession>A0AAD4T818</accession>
<dbReference type="EMBL" id="JAJJMB010003672">
    <property type="protein sequence ID" value="KAI3946317.1"/>
    <property type="molecule type" value="Genomic_DNA"/>
</dbReference>
<feature type="non-terminal residue" evidence="1">
    <location>
        <position position="121"/>
    </location>
</feature>